<dbReference type="EMBL" id="JALJOT010000004">
    <property type="protein sequence ID" value="KAK9915917.1"/>
    <property type="molecule type" value="Genomic_DNA"/>
</dbReference>
<dbReference type="InterPro" id="IPR027417">
    <property type="entry name" value="P-loop_NTPase"/>
</dbReference>
<dbReference type="Proteomes" id="UP001491310">
    <property type="component" value="Unassembled WGS sequence"/>
</dbReference>
<sequence length="323" mass="36214">MPCLTAGKAGTILKVRNFGQGIGFTRGLHKLCLTEFDGSDICYHNYRRDTRWVRKMACQEDATFCTPADGIFCTGCSWSGGTCYDGECEGLHEDANWRMEQKTWQTPKKGKLIIAAGPERSGSTWLFNAIRLLYQDAKEPLDPFWITSLSAEALSQRGAGKADHPHVLVKTHEWSNRWDPACADHIFLTHRDLRGVLASYQRVGWAFDISDSYVAEHMRWRDTAHHDFAFEDVVKDSRQQLRILAEALGLSDKVDIESVAGRVEALKPPAAGPPDPVTKLWPKHMSQAVQQKQEGLPAGVTPAGRSGNLKDRFPAYFKVYGYE</sequence>
<evidence type="ECO:0000313" key="1">
    <source>
        <dbReference type="EMBL" id="KAK9915917.1"/>
    </source>
</evidence>
<organism evidence="1 2">
    <name type="scientific">Coccomyxa subellipsoidea</name>
    <dbReference type="NCBI Taxonomy" id="248742"/>
    <lineage>
        <taxon>Eukaryota</taxon>
        <taxon>Viridiplantae</taxon>
        <taxon>Chlorophyta</taxon>
        <taxon>core chlorophytes</taxon>
        <taxon>Trebouxiophyceae</taxon>
        <taxon>Trebouxiophyceae incertae sedis</taxon>
        <taxon>Coccomyxaceae</taxon>
        <taxon>Coccomyxa</taxon>
    </lineage>
</organism>
<evidence type="ECO:0008006" key="3">
    <source>
        <dbReference type="Google" id="ProtNLM"/>
    </source>
</evidence>
<reference evidence="1 2" key="1">
    <citation type="journal article" date="2024" name="Nat. Commun.">
        <title>Phylogenomics reveals the evolutionary origins of lichenization in chlorophyte algae.</title>
        <authorList>
            <person name="Puginier C."/>
            <person name="Libourel C."/>
            <person name="Otte J."/>
            <person name="Skaloud P."/>
            <person name="Haon M."/>
            <person name="Grisel S."/>
            <person name="Petersen M."/>
            <person name="Berrin J.G."/>
            <person name="Delaux P.M."/>
            <person name="Dal Grande F."/>
            <person name="Keller J."/>
        </authorList>
    </citation>
    <scope>NUCLEOTIDE SEQUENCE [LARGE SCALE GENOMIC DNA]</scope>
    <source>
        <strain evidence="1 2">SAG 216-7</strain>
    </source>
</reference>
<name>A0ABR2YW99_9CHLO</name>
<evidence type="ECO:0000313" key="2">
    <source>
        <dbReference type="Proteomes" id="UP001491310"/>
    </source>
</evidence>
<protein>
    <recommendedName>
        <fullName evidence="3">Sulfotransferase domain-containing protein</fullName>
    </recommendedName>
</protein>
<comment type="caution">
    <text evidence="1">The sequence shown here is derived from an EMBL/GenBank/DDBJ whole genome shotgun (WGS) entry which is preliminary data.</text>
</comment>
<proteinExistence type="predicted"/>
<dbReference type="Gene3D" id="3.40.50.300">
    <property type="entry name" value="P-loop containing nucleotide triphosphate hydrolases"/>
    <property type="match status" value="1"/>
</dbReference>
<dbReference type="SUPFAM" id="SSF52540">
    <property type="entry name" value="P-loop containing nucleoside triphosphate hydrolases"/>
    <property type="match status" value="1"/>
</dbReference>
<accession>A0ABR2YW99</accession>
<gene>
    <name evidence="1" type="ORF">WJX75_005932</name>
</gene>
<keyword evidence="2" id="KW-1185">Reference proteome</keyword>